<proteinExistence type="predicted"/>
<dbReference type="InterPro" id="IPR001789">
    <property type="entry name" value="Sig_transdc_resp-reg_receiver"/>
</dbReference>
<dbReference type="Gene3D" id="3.40.50.2300">
    <property type="match status" value="1"/>
</dbReference>
<dbReference type="PANTHER" id="PTHR35807:SF2">
    <property type="entry name" value="TRANSCRIPTIONAL ACTIVATOR DOMAIN"/>
    <property type="match status" value="1"/>
</dbReference>
<evidence type="ECO:0000256" key="4">
    <source>
        <dbReference type="ARBA" id="ARBA00023125"/>
    </source>
</evidence>
<dbReference type="PROSITE" id="PS50110">
    <property type="entry name" value="RESPONSE_REGULATORY"/>
    <property type="match status" value="1"/>
</dbReference>
<dbReference type="InterPro" id="IPR016032">
    <property type="entry name" value="Sig_transdc_resp-reg_C-effctor"/>
</dbReference>
<accession>A0A1I2M968</accession>
<dbReference type="InterPro" id="IPR051677">
    <property type="entry name" value="AfsR-DnrI-RedD_regulator"/>
</dbReference>
<dbReference type="RefSeq" id="WP_089751681.1">
    <property type="nucleotide sequence ID" value="NZ_FOOG01000012.1"/>
</dbReference>
<dbReference type="SUPFAM" id="SSF46894">
    <property type="entry name" value="C-terminal effector domain of the bipartite response regulators"/>
    <property type="match status" value="1"/>
</dbReference>
<name>A0A1I2M968_9BACI</name>
<evidence type="ECO:0000256" key="2">
    <source>
        <dbReference type="ARBA" id="ARBA00023012"/>
    </source>
</evidence>
<dbReference type="AlphaFoldDB" id="A0A1I2M968"/>
<gene>
    <name evidence="8" type="ORF">SAMN05216353_11212</name>
</gene>
<dbReference type="GO" id="GO:0003677">
    <property type="term" value="F:DNA binding"/>
    <property type="evidence" value="ECO:0007669"/>
    <property type="project" value="UniProtKB-KW"/>
</dbReference>
<dbReference type="SMART" id="SM00448">
    <property type="entry name" value="REC"/>
    <property type="match status" value="1"/>
</dbReference>
<dbReference type="InterPro" id="IPR036388">
    <property type="entry name" value="WH-like_DNA-bd_sf"/>
</dbReference>
<dbReference type="InterPro" id="IPR011006">
    <property type="entry name" value="CheY-like_superfamily"/>
</dbReference>
<dbReference type="EMBL" id="FOOG01000012">
    <property type="protein sequence ID" value="SFF88044.1"/>
    <property type="molecule type" value="Genomic_DNA"/>
</dbReference>
<dbReference type="InterPro" id="IPR011990">
    <property type="entry name" value="TPR-like_helical_dom_sf"/>
</dbReference>
<dbReference type="SUPFAM" id="SSF48452">
    <property type="entry name" value="TPR-like"/>
    <property type="match status" value="1"/>
</dbReference>
<keyword evidence="2" id="KW-0902">Two-component regulatory system</keyword>
<dbReference type="SUPFAM" id="SSF52172">
    <property type="entry name" value="CheY-like"/>
    <property type="match status" value="1"/>
</dbReference>
<dbReference type="GO" id="GO:0000160">
    <property type="term" value="P:phosphorelay signal transduction system"/>
    <property type="evidence" value="ECO:0007669"/>
    <property type="project" value="UniProtKB-KW"/>
</dbReference>
<evidence type="ECO:0000313" key="9">
    <source>
        <dbReference type="Proteomes" id="UP000198897"/>
    </source>
</evidence>
<evidence type="ECO:0000256" key="5">
    <source>
        <dbReference type="ARBA" id="ARBA00023163"/>
    </source>
</evidence>
<keyword evidence="9" id="KW-1185">Reference proteome</keyword>
<evidence type="ECO:0000313" key="8">
    <source>
        <dbReference type="EMBL" id="SFF88044.1"/>
    </source>
</evidence>
<dbReference type="GO" id="GO:0006355">
    <property type="term" value="P:regulation of DNA-templated transcription"/>
    <property type="evidence" value="ECO:0007669"/>
    <property type="project" value="InterPro"/>
</dbReference>
<protein>
    <submittedName>
        <fullName evidence="8">Two-component response regulator, SAPR family, consists of REC, wHTH and BTAD domains</fullName>
    </submittedName>
</protein>
<dbReference type="GO" id="GO:0005737">
    <property type="term" value="C:cytoplasm"/>
    <property type="evidence" value="ECO:0007669"/>
    <property type="project" value="UniProtKB-SubCell"/>
</dbReference>
<organism evidence="8 9">
    <name type="scientific">Halobacillus alkaliphilus</name>
    <dbReference type="NCBI Taxonomy" id="396056"/>
    <lineage>
        <taxon>Bacteria</taxon>
        <taxon>Bacillati</taxon>
        <taxon>Bacillota</taxon>
        <taxon>Bacilli</taxon>
        <taxon>Bacillales</taxon>
        <taxon>Bacillaceae</taxon>
        <taxon>Halobacillus</taxon>
    </lineage>
</organism>
<evidence type="ECO:0000256" key="3">
    <source>
        <dbReference type="ARBA" id="ARBA00023015"/>
    </source>
</evidence>
<keyword evidence="4" id="KW-0238">DNA-binding</keyword>
<dbReference type="PANTHER" id="PTHR35807">
    <property type="entry name" value="TRANSCRIPTIONAL REGULATOR REDD-RELATED"/>
    <property type="match status" value="1"/>
</dbReference>
<feature type="domain" description="Response regulatory" evidence="7">
    <location>
        <begin position="2"/>
        <end position="116"/>
    </location>
</feature>
<keyword evidence="5" id="KW-0804">Transcription</keyword>
<evidence type="ECO:0000256" key="1">
    <source>
        <dbReference type="ARBA" id="ARBA00004496"/>
    </source>
</evidence>
<dbReference type="Pfam" id="PF00072">
    <property type="entry name" value="Response_reg"/>
    <property type="match status" value="1"/>
</dbReference>
<evidence type="ECO:0000256" key="6">
    <source>
        <dbReference type="PROSITE-ProRule" id="PRU00169"/>
    </source>
</evidence>
<sequence>MKVILIDDEPLALDILESKLNKLNDVIVADKFTSIDLYEKERLIKDIDCAFLDIEMPGINGIELAKSLLKINPDLFIVFVTAFKNYAVQAFELNAKDYLLKPISEQRVSKTVDRIKKHYRLYSKNESYMDQTLQINLFGDLSFQFNNDEVVRIKWRTTKARELFIYLIQNHGKPIPKTELMYMLWPDFNVEKASAQLYTSIYHIRNSLKRFKSYITIKNIHESYILITQNVKIDFIEWEKGIESLPPLCSEVLPDYEKIMYKFTNTYLEKDDFVWADPERHRLEKSWYKIASDIAVYYYDNKEWRKAEEWLTKICSISSEDEKSHLLLMKALAKQGNSFLVEKQYYQLRKNMYEIGISISPEINRWYNNFKQENLLY</sequence>
<dbReference type="Gene3D" id="1.10.10.10">
    <property type="entry name" value="Winged helix-like DNA-binding domain superfamily/Winged helix DNA-binding domain"/>
    <property type="match status" value="1"/>
</dbReference>
<feature type="modified residue" description="4-aspartylphosphate" evidence="6">
    <location>
        <position position="53"/>
    </location>
</feature>
<dbReference type="Proteomes" id="UP000198897">
    <property type="component" value="Unassembled WGS sequence"/>
</dbReference>
<evidence type="ECO:0000259" key="7">
    <source>
        <dbReference type="PROSITE" id="PS50110"/>
    </source>
</evidence>
<dbReference type="OrthoDB" id="3190595at2"/>
<keyword evidence="3" id="KW-0805">Transcription regulation</keyword>
<dbReference type="Gene3D" id="1.25.40.10">
    <property type="entry name" value="Tetratricopeptide repeat domain"/>
    <property type="match status" value="1"/>
</dbReference>
<reference evidence="9" key="1">
    <citation type="submission" date="2016-10" db="EMBL/GenBank/DDBJ databases">
        <authorList>
            <person name="Varghese N."/>
            <person name="Submissions S."/>
        </authorList>
    </citation>
    <scope>NUCLEOTIDE SEQUENCE [LARGE SCALE GENOMIC DNA]</scope>
    <source>
        <strain evidence="9">FP5</strain>
    </source>
</reference>
<keyword evidence="6" id="KW-0597">Phosphoprotein</keyword>
<comment type="subcellular location">
    <subcellularLocation>
        <location evidence="1">Cytoplasm</location>
    </subcellularLocation>
</comment>